<evidence type="ECO:0000313" key="2">
    <source>
        <dbReference type="Proteomes" id="UP000054742"/>
    </source>
</evidence>
<gene>
    <name evidence="1" type="ORF">Lbru_1441</name>
</gene>
<protein>
    <recommendedName>
        <fullName evidence="3">Protein kinase domain-containing protein</fullName>
    </recommendedName>
</protein>
<evidence type="ECO:0000313" key="1">
    <source>
        <dbReference type="EMBL" id="KTC84080.1"/>
    </source>
</evidence>
<dbReference type="SUPFAM" id="SSF56112">
    <property type="entry name" value="Protein kinase-like (PK-like)"/>
    <property type="match status" value="1"/>
</dbReference>
<evidence type="ECO:0008006" key="3">
    <source>
        <dbReference type="Google" id="ProtNLM"/>
    </source>
</evidence>
<name>A0A0W0SL15_9GAMM</name>
<accession>A0A0W0SL15</accession>
<comment type="caution">
    <text evidence="1">The sequence shown here is derived from an EMBL/GenBank/DDBJ whole genome shotgun (WGS) entry which is preliminary data.</text>
</comment>
<dbReference type="RefSeq" id="WP_131793457.1">
    <property type="nucleotide sequence ID" value="NZ_CAAAHU010000003.1"/>
</dbReference>
<keyword evidence="2" id="KW-1185">Reference proteome</keyword>
<dbReference type="EMBL" id="LNXV01000011">
    <property type="protein sequence ID" value="KTC84080.1"/>
    <property type="molecule type" value="Genomic_DNA"/>
</dbReference>
<proteinExistence type="predicted"/>
<sequence length="106" mass="12417">MLTPCIYGKFSDTYALGMTFYELLYEDYYDYTLDKTLDDFMKRYTAYYKSVIELLNSKEDLLAGLIIKMITPSINQRILTRDILSCLALIKEKLSPELNTTYSVTY</sequence>
<organism evidence="1 2">
    <name type="scientific">Legionella brunensis</name>
    <dbReference type="NCBI Taxonomy" id="29422"/>
    <lineage>
        <taxon>Bacteria</taxon>
        <taxon>Pseudomonadati</taxon>
        <taxon>Pseudomonadota</taxon>
        <taxon>Gammaproteobacteria</taxon>
        <taxon>Legionellales</taxon>
        <taxon>Legionellaceae</taxon>
        <taxon>Legionella</taxon>
    </lineage>
</organism>
<dbReference type="Proteomes" id="UP000054742">
    <property type="component" value="Unassembled WGS sequence"/>
</dbReference>
<dbReference type="AlphaFoldDB" id="A0A0W0SL15"/>
<dbReference type="InterPro" id="IPR011009">
    <property type="entry name" value="Kinase-like_dom_sf"/>
</dbReference>
<reference evidence="1 2" key="1">
    <citation type="submission" date="2015-11" db="EMBL/GenBank/DDBJ databases">
        <title>Genomic analysis of 38 Legionella species identifies large and diverse effector repertoires.</title>
        <authorList>
            <person name="Burstein D."/>
            <person name="Amaro F."/>
            <person name="Zusman T."/>
            <person name="Lifshitz Z."/>
            <person name="Cohen O."/>
            <person name="Gilbert J.A."/>
            <person name="Pupko T."/>
            <person name="Shuman H.A."/>
            <person name="Segal G."/>
        </authorList>
    </citation>
    <scope>NUCLEOTIDE SEQUENCE [LARGE SCALE GENOMIC DNA]</scope>
    <source>
        <strain evidence="1 2">ATCC 43878</strain>
    </source>
</reference>
<dbReference type="PATRIC" id="fig|29422.6.peg.1525"/>
<dbReference type="STRING" id="29422.Lbru_1441"/>
<dbReference type="Gene3D" id="1.10.510.10">
    <property type="entry name" value="Transferase(Phosphotransferase) domain 1"/>
    <property type="match status" value="1"/>
</dbReference>